<proteinExistence type="predicted"/>
<evidence type="ECO:0000259" key="5">
    <source>
        <dbReference type="PROSITE" id="PS50041"/>
    </source>
</evidence>
<keyword evidence="1" id="KW-0430">Lectin</keyword>
<accession>A0A286XVE2</accession>
<dbReference type="STRING" id="10141.ENSCPOP00000029508"/>
<feature type="domain" description="C-type lectin" evidence="5">
    <location>
        <begin position="128"/>
        <end position="231"/>
    </location>
</feature>
<dbReference type="GO" id="GO:0030246">
    <property type="term" value="F:carbohydrate binding"/>
    <property type="evidence" value="ECO:0007669"/>
    <property type="project" value="UniProtKB-KW"/>
</dbReference>
<evidence type="ECO:0000256" key="1">
    <source>
        <dbReference type="ARBA" id="ARBA00022734"/>
    </source>
</evidence>
<evidence type="ECO:0000256" key="2">
    <source>
        <dbReference type="ARBA" id="ARBA00023157"/>
    </source>
</evidence>
<keyword evidence="4" id="KW-1133">Transmembrane helix</keyword>
<keyword evidence="7" id="KW-1185">Reference proteome</keyword>
<keyword evidence="4" id="KW-0812">Transmembrane</keyword>
<sequence length="264" mass="29687">WETGETGPEFLESPRKRRCRRGLQLALLGLLTSALWAGLLALLLLWREDPTPAPLTVQELRVEQTQMKSRGERMAGNSGPEPQGTVRLGHMASDALGKLKEEVAKLLMEIQMSEGSTCNTCPAQWVSFQQKCYYFGESPKRWLQARYACEDLHGRLVSIHSQEEQDFLTKRANKEKAWIGLRDLDIEGEFTWMDGKPLDYTNWQPGEPNNADQGENCVMMLSSGKWNDAFCHNWLDAWVCEQLATCGSPATSDSLDDSLDTGST</sequence>
<reference evidence="6" key="3">
    <citation type="submission" date="2025-09" db="UniProtKB">
        <authorList>
            <consortium name="Ensembl"/>
        </authorList>
    </citation>
    <scope>IDENTIFICATION</scope>
    <source>
        <strain evidence="6">2N</strain>
    </source>
</reference>
<dbReference type="Pfam" id="PF00059">
    <property type="entry name" value="Lectin_C"/>
    <property type="match status" value="1"/>
</dbReference>
<keyword evidence="4" id="KW-0472">Membrane</keyword>
<dbReference type="Proteomes" id="UP000005447">
    <property type="component" value="Unassembled WGS sequence"/>
</dbReference>
<dbReference type="Gene3D" id="3.10.100.10">
    <property type="entry name" value="Mannose-Binding Protein A, subunit A"/>
    <property type="match status" value="1"/>
</dbReference>
<dbReference type="InterPro" id="IPR001304">
    <property type="entry name" value="C-type_lectin-like"/>
</dbReference>
<dbReference type="Bgee" id="ENSCPOG00000024312">
    <property type="expression patterns" value="Expressed in ovary and 10 other cell types or tissues"/>
</dbReference>
<name>A0A286XVE2_CAVPO</name>
<dbReference type="PROSITE" id="PS00615">
    <property type="entry name" value="C_TYPE_LECTIN_1"/>
    <property type="match status" value="1"/>
</dbReference>
<dbReference type="InParanoid" id="A0A286XVE2"/>
<dbReference type="SUPFAM" id="SSF56436">
    <property type="entry name" value="C-type lectin-like"/>
    <property type="match status" value="1"/>
</dbReference>
<dbReference type="Ensembl" id="ENSCPOT00000040122.1">
    <property type="protein sequence ID" value="ENSCPOP00000029508.1"/>
    <property type="gene ID" value="ENSCPOG00000024312.2"/>
</dbReference>
<dbReference type="InterPro" id="IPR050111">
    <property type="entry name" value="C-type_lectin/snaclec_domain"/>
</dbReference>
<dbReference type="PROSITE" id="PS50041">
    <property type="entry name" value="C_TYPE_LECTIN_2"/>
    <property type="match status" value="1"/>
</dbReference>
<evidence type="ECO:0000256" key="3">
    <source>
        <dbReference type="SAM" id="MobiDB-lite"/>
    </source>
</evidence>
<dbReference type="VEuPathDB" id="HostDB:ENSCPOG00000024312"/>
<evidence type="ECO:0000313" key="6">
    <source>
        <dbReference type="Ensembl" id="ENSCPOP00000029508.1"/>
    </source>
</evidence>
<organism evidence="6 7">
    <name type="scientific">Cavia porcellus</name>
    <name type="common">Guinea pig</name>
    <dbReference type="NCBI Taxonomy" id="10141"/>
    <lineage>
        <taxon>Eukaryota</taxon>
        <taxon>Metazoa</taxon>
        <taxon>Chordata</taxon>
        <taxon>Craniata</taxon>
        <taxon>Vertebrata</taxon>
        <taxon>Euteleostomi</taxon>
        <taxon>Mammalia</taxon>
        <taxon>Eutheria</taxon>
        <taxon>Euarchontoglires</taxon>
        <taxon>Glires</taxon>
        <taxon>Rodentia</taxon>
        <taxon>Hystricomorpha</taxon>
        <taxon>Caviidae</taxon>
        <taxon>Cavia</taxon>
    </lineage>
</organism>
<dbReference type="AlphaFoldDB" id="A0A286XVE2"/>
<reference evidence="6" key="2">
    <citation type="submission" date="2025-08" db="UniProtKB">
        <authorList>
            <consortium name="Ensembl"/>
        </authorList>
    </citation>
    <scope>IDENTIFICATION</scope>
    <source>
        <strain evidence="6">2N</strain>
    </source>
</reference>
<dbReference type="GeneTree" id="ENSGT00940000162574"/>
<dbReference type="InterPro" id="IPR016187">
    <property type="entry name" value="CTDL_fold"/>
</dbReference>
<feature type="transmembrane region" description="Helical" evidence="4">
    <location>
        <begin position="25"/>
        <end position="46"/>
    </location>
</feature>
<reference evidence="7" key="1">
    <citation type="journal article" date="2011" name="Nature">
        <title>A high-resolution map of human evolutionary constraint using 29 mammals.</title>
        <authorList>
            <person name="Lindblad-Toh K."/>
            <person name="Garber M."/>
            <person name="Zuk O."/>
            <person name="Lin M.F."/>
            <person name="Parker B.J."/>
            <person name="Washietl S."/>
            <person name="Kheradpour P."/>
            <person name="Ernst J."/>
            <person name="Jordan G."/>
            <person name="Mauceli E."/>
            <person name="Ward L.D."/>
            <person name="Lowe C.B."/>
            <person name="Holloway A.K."/>
            <person name="Clamp M."/>
            <person name="Gnerre S."/>
            <person name="Alfoldi J."/>
            <person name="Beal K."/>
            <person name="Chang J."/>
            <person name="Clawson H."/>
            <person name="Cuff J."/>
            <person name="Di Palma F."/>
            <person name="Fitzgerald S."/>
            <person name="Flicek P."/>
            <person name="Guttman M."/>
            <person name="Hubisz M.J."/>
            <person name="Jaffe D.B."/>
            <person name="Jungreis I."/>
            <person name="Kent W.J."/>
            <person name="Kostka D."/>
            <person name="Lara M."/>
            <person name="Martins A.L."/>
            <person name="Massingham T."/>
            <person name="Moltke I."/>
            <person name="Raney B.J."/>
            <person name="Rasmussen M.D."/>
            <person name="Robinson J."/>
            <person name="Stark A."/>
            <person name="Vilella A.J."/>
            <person name="Wen J."/>
            <person name="Xie X."/>
            <person name="Zody M.C."/>
            <person name="Baldwin J."/>
            <person name="Bloom T."/>
            <person name="Chin C.W."/>
            <person name="Heiman D."/>
            <person name="Nicol R."/>
            <person name="Nusbaum C."/>
            <person name="Young S."/>
            <person name="Wilkinson J."/>
            <person name="Worley K.C."/>
            <person name="Kovar C.L."/>
            <person name="Muzny D.M."/>
            <person name="Gibbs R.A."/>
            <person name="Cree A."/>
            <person name="Dihn H.H."/>
            <person name="Fowler G."/>
            <person name="Jhangiani S."/>
            <person name="Joshi V."/>
            <person name="Lee S."/>
            <person name="Lewis L.R."/>
            <person name="Nazareth L.V."/>
            <person name="Okwuonu G."/>
            <person name="Santibanez J."/>
            <person name="Warren W.C."/>
            <person name="Mardis E.R."/>
            <person name="Weinstock G.M."/>
            <person name="Wilson R.K."/>
            <person name="Delehaunty K."/>
            <person name="Dooling D."/>
            <person name="Fronik C."/>
            <person name="Fulton L."/>
            <person name="Fulton B."/>
            <person name="Graves T."/>
            <person name="Minx P."/>
            <person name="Sodergren E."/>
            <person name="Birney E."/>
            <person name="Margulies E.H."/>
            <person name="Herrero J."/>
            <person name="Green E.D."/>
            <person name="Haussler D."/>
            <person name="Siepel A."/>
            <person name="Goldman N."/>
            <person name="Pollard K.S."/>
            <person name="Pedersen J.S."/>
            <person name="Lander E.S."/>
            <person name="Kellis M."/>
        </authorList>
    </citation>
    <scope>NUCLEOTIDE SEQUENCE [LARGE SCALE GENOMIC DNA]</scope>
    <source>
        <strain evidence="7">2N</strain>
    </source>
</reference>
<evidence type="ECO:0000256" key="4">
    <source>
        <dbReference type="SAM" id="Phobius"/>
    </source>
</evidence>
<keyword evidence="2" id="KW-1015">Disulfide bond</keyword>
<dbReference type="EMBL" id="AAKN02038666">
    <property type="status" value="NOT_ANNOTATED_CDS"/>
    <property type="molecule type" value="Genomic_DNA"/>
</dbReference>
<dbReference type="InterPro" id="IPR033989">
    <property type="entry name" value="CD209-like_CTLD"/>
</dbReference>
<protein>
    <recommendedName>
        <fullName evidence="5">C-type lectin domain-containing protein</fullName>
    </recommendedName>
</protein>
<dbReference type="InterPro" id="IPR018378">
    <property type="entry name" value="C-type_lectin_CS"/>
</dbReference>
<feature type="region of interest" description="Disordered" evidence="3">
    <location>
        <begin position="67"/>
        <end position="86"/>
    </location>
</feature>
<dbReference type="PANTHER" id="PTHR22803">
    <property type="entry name" value="MANNOSE, PHOSPHOLIPASE, LECTIN RECEPTOR RELATED"/>
    <property type="match status" value="1"/>
</dbReference>
<dbReference type="FunCoup" id="A0A286XVE2">
    <property type="interactions" value="305"/>
</dbReference>
<dbReference type="CDD" id="cd03590">
    <property type="entry name" value="CLECT_DC-SIGN_like"/>
    <property type="match status" value="1"/>
</dbReference>
<dbReference type="SMART" id="SM00034">
    <property type="entry name" value="CLECT"/>
    <property type="match status" value="1"/>
</dbReference>
<dbReference type="InterPro" id="IPR016186">
    <property type="entry name" value="C-type_lectin-like/link_sf"/>
</dbReference>
<evidence type="ECO:0000313" key="7">
    <source>
        <dbReference type="Proteomes" id="UP000005447"/>
    </source>
</evidence>